<sequence length="81" mass="8909">MARMASSKFVEILDTRDLPYSRENVSLEDVLAAHRSRTGSQDSLNTTASSKSSSPTSPTYHSAPMNPLKTGLRRLSIMKKP</sequence>
<organism evidence="2 3">
    <name type="scientific">Zymoseptoria tritici (strain CBS 115943 / IPO323)</name>
    <name type="common">Speckled leaf blotch fungus</name>
    <name type="synonym">Septoria tritici</name>
    <dbReference type="NCBI Taxonomy" id="336722"/>
    <lineage>
        <taxon>Eukaryota</taxon>
        <taxon>Fungi</taxon>
        <taxon>Dikarya</taxon>
        <taxon>Ascomycota</taxon>
        <taxon>Pezizomycotina</taxon>
        <taxon>Dothideomycetes</taxon>
        <taxon>Dothideomycetidae</taxon>
        <taxon>Mycosphaerellales</taxon>
        <taxon>Mycosphaerellaceae</taxon>
        <taxon>Zymoseptoria</taxon>
    </lineage>
</organism>
<evidence type="ECO:0000256" key="1">
    <source>
        <dbReference type="SAM" id="MobiDB-lite"/>
    </source>
</evidence>
<accession>F9XJC4</accession>
<dbReference type="KEGG" id="ztr:MYCGRDRAFT_105754"/>
<dbReference type="AlphaFoldDB" id="F9XJC4"/>
<protein>
    <submittedName>
        <fullName evidence="2">Uncharacterized protein</fullName>
    </submittedName>
</protein>
<reference evidence="2 3" key="1">
    <citation type="journal article" date="2011" name="PLoS Genet.">
        <title>Finished genome of the fungal wheat pathogen Mycosphaerella graminicola reveals dispensome structure, chromosome plasticity, and stealth pathogenesis.</title>
        <authorList>
            <person name="Goodwin S.B."/>
            <person name="Ben M'barek S."/>
            <person name="Dhillon B."/>
            <person name="Wittenberg A.H.J."/>
            <person name="Crane C.F."/>
            <person name="Hane J.K."/>
            <person name="Foster A.J."/>
            <person name="Van der Lee T.A.J."/>
            <person name="Grimwood J."/>
            <person name="Aerts A."/>
            <person name="Antoniw J."/>
            <person name="Bailey A."/>
            <person name="Bluhm B."/>
            <person name="Bowler J."/>
            <person name="Bristow J."/>
            <person name="van der Burgt A."/>
            <person name="Canto-Canche B."/>
            <person name="Churchill A.C.L."/>
            <person name="Conde-Ferraez L."/>
            <person name="Cools H.J."/>
            <person name="Coutinho P.M."/>
            <person name="Csukai M."/>
            <person name="Dehal P."/>
            <person name="De Wit P."/>
            <person name="Donzelli B."/>
            <person name="van de Geest H.C."/>
            <person name="van Ham R.C.H.J."/>
            <person name="Hammond-Kosack K.E."/>
            <person name="Henrissat B."/>
            <person name="Kilian A."/>
            <person name="Kobayashi A.K."/>
            <person name="Koopmann E."/>
            <person name="Kourmpetis Y."/>
            <person name="Kuzniar A."/>
            <person name="Lindquist E."/>
            <person name="Lombard V."/>
            <person name="Maliepaard C."/>
            <person name="Martins N."/>
            <person name="Mehrabi R."/>
            <person name="Nap J.P.H."/>
            <person name="Ponomarenko A."/>
            <person name="Rudd J.J."/>
            <person name="Salamov A."/>
            <person name="Schmutz J."/>
            <person name="Schouten H.J."/>
            <person name="Shapiro H."/>
            <person name="Stergiopoulos I."/>
            <person name="Torriani S.F.F."/>
            <person name="Tu H."/>
            <person name="de Vries R.P."/>
            <person name="Waalwijk C."/>
            <person name="Ware S.B."/>
            <person name="Wiebenga A."/>
            <person name="Zwiers L.-H."/>
            <person name="Oliver R.P."/>
            <person name="Grigoriev I.V."/>
            <person name="Kema G.H.J."/>
        </authorList>
    </citation>
    <scope>NUCLEOTIDE SEQUENCE [LARGE SCALE GENOMIC DNA]</scope>
    <source>
        <strain evidence="3">CBS 115943 / IPO323</strain>
    </source>
</reference>
<dbReference type="EMBL" id="CM001204">
    <property type="protein sequence ID" value="EGP84630.1"/>
    <property type="molecule type" value="Genomic_DNA"/>
</dbReference>
<dbReference type="HOGENOM" id="CLU_2442271_0_0_1"/>
<dbReference type="RefSeq" id="XP_003849654.1">
    <property type="nucleotide sequence ID" value="XM_003849606.1"/>
</dbReference>
<dbReference type="Proteomes" id="UP000008062">
    <property type="component" value="Chromosome 9"/>
</dbReference>
<feature type="region of interest" description="Disordered" evidence="1">
    <location>
        <begin position="34"/>
        <end position="81"/>
    </location>
</feature>
<gene>
    <name evidence="2" type="ORF">MYCGRDRAFT_105754</name>
</gene>
<name>F9XJC4_ZYMTI</name>
<dbReference type="OrthoDB" id="3935322at2759"/>
<dbReference type="VEuPathDB" id="FungiDB:ZTRI_9.418"/>
<proteinExistence type="predicted"/>
<dbReference type="eggNOG" id="ENOG502TGEM">
    <property type="taxonomic scope" value="Eukaryota"/>
</dbReference>
<dbReference type="InParanoid" id="F9XJC4"/>
<evidence type="ECO:0000313" key="3">
    <source>
        <dbReference type="Proteomes" id="UP000008062"/>
    </source>
</evidence>
<keyword evidence="3" id="KW-1185">Reference proteome</keyword>
<evidence type="ECO:0000313" key="2">
    <source>
        <dbReference type="EMBL" id="EGP84630.1"/>
    </source>
</evidence>
<dbReference type="GeneID" id="13402248"/>
<feature type="compositionally biased region" description="Low complexity" evidence="1">
    <location>
        <begin position="43"/>
        <end position="62"/>
    </location>
</feature>